<evidence type="ECO:0008006" key="3">
    <source>
        <dbReference type="Google" id="ProtNLM"/>
    </source>
</evidence>
<evidence type="ECO:0000313" key="1">
    <source>
        <dbReference type="EMBL" id="KZV94815.1"/>
    </source>
</evidence>
<dbReference type="OrthoDB" id="2564148at2759"/>
<protein>
    <recommendedName>
        <fullName evidence="3">F-box domain-containing protein</fullName>
    </recommendedName>
</protein>
<dbReference type="InParanoid" id="A0A165JGI5"/>
<accession>A0A165JGI5</accession>
<dbReference type="AlphaFoldDB" id="A0A165JGI5"/>
<evidence type="ECO:0000313" key="2">
    <source>
        <dbReference type="Proteomes" id="UP000077266"/>
    </source>
</evidence>
<gene>
    <name evidence="1" type="ORF">EXIGLDRAFT_736400</name>
</gene>
<proteinExistence type="predicted"/>
<organism evidence="1 2">
    <name type="scientific">Exidia glandulosa HHB12029</name>
    <dbReference type="NCBI Taxonomy" id="1314781"/>
    <lineage>
        <taxon>Eukaryota</taxon>
        <taxon>Fungi</taxon>
        <taxon>Dikarya</taxon>
        <taxon>Basidiomycota</taxon>
        <taxon>Agaricomycotina</taxon>
        <taxon>Agaricomycetes</taxon>
        <taxon>Auriculariales</taxon>
        <taxon>Exidiaceae</taxon>
        <taxon>Exidia</taxon>
    </lineage>
</organism>
<dbReference type="Proteomes" id="UP000077266">
    <property type="component" value="Unassembled WGS sequence"/>
</dbReference>
<reference evidence="1 2" key="1">
    <citation type="journal article" date="2016" name="Mol. Biol. Evol.">
        <title>Comparative Genomics of Early-Diverging Mushroom-Forming Fungi Provides Insights into the Origins of Lignocellulose Decay Capabilities.</title>
        <authorList>
            <person name="Nagy L.G."/>
            <person name="Riley R."/>
            <person name="Tritt A."/>
            <person name="Adam C."/>
            <person name="Daum C."/>
            <person name="Floudas D."/>
            <person name="Sun H."/>
            <person name="Yadav J.S."/>
            <person name="Pangilinan J."/>
            <person name="Larsson K.H."/>
            <person name="Matsuura K."/>
            <person name="Barry K."/>
            <person name="Labutti K."/>
            <person name="Kuo R."/>
            <person name="Ohm R.A."/>
            <person name="Bhattacharya S.S."/>
            <person name="Shirouzu T."/>
            <person name="Yoshinaga Y."/>
            <person name="Martin F.M."/>
            <person name="Grigoriev I.V."/>
            <person name="Hibbett D.S."/>
        </authorList>
    </citation>
    <scope>NUCLEOTIDE SEQUENCE [LARGE SCALE GENOMIC DNA]</scope>
    <source>
        <strain evidence="1 2">HHB12029</strain>
    </source>
</reference>
<name>A0A165JGI5_EXIGL</name>
<dbReference type="EMBL" id="KV425967">
    <property type="protein sequence ID" value="KZV94815.1"/>
    <property type="molecule type" value="Genomic_DNA"/>
</dbReference>
<keyword evidence="2" id="KW-1185">Reference proteome</keyword>
<sequence length="267" mass="30402">MSELPVELVQEIVEFSARIHMRNDVRWVGQSLAVACRAIYSLVAPILLETVYISTEEQIVEFYRFAAAAPACLQHMRRLIVQDQADWPHVLWAEKASFPHTYAAQITTFAGRHNVLQTLVESPDFHPRTAFLVGRLARRWSAFSSLTRVCLSNLEVIPGGIILVTLFPELTHLIILSLESDELSLFVGMLSFPKLQRVLVSEMYPVRDRLIEELLRLQDERIYYLPYKELVPSPSSPLLTVADVARRERDGADVWNLGTCLSTLSRI</sequence>